<feature type="region of interest" description="Disordered" evidence="1">
    <location>
        <begin position="48"/>
        <end position="75"/>
    </location>
</feature>
<name>A0AAV6VZE2_9ARAC</name>
<gene>
    <name evidence="2" type="ORF">JTE90_019851</name>
</gene>
<evidence type="ECO:0000256" key="1">
    <source>
        <dbReference type="SAM" id="MobiDB-lite"/>
    </source>
</evidence>
<keyword evidence="3" id="KW-1185">Reference proteome</keyword>
<evidence type="ECO:0000313" key="3">
    <source>
        <dbReference type="Proteomes" id="UP000827092"/>
    </source>
</evidence>
<sequence>MVVPATVALSMDAAAGPRSSGFQLLGRRPFLPTMSSRAKDFSIDALMSSAVPEESDGESGRESPMVPRDLSPVGE</sequence>
<proteinExistence type="predicted"/>
<protein>
    <submittedName>
        <fullName evidence="2">Uncharacterized protein</fullName>
    </submittedName>
</protein>
<dbReference type="AlphaFoldDB" id="A0AAV6VZE2"/>
<accession>A0AAV6VZE2</accession>
<evidence type="ECO:0000313" key="2">
    <source>
        <dbReference type="EMBL" id="KAG8201212.1"/>
    </source>
</evidence>
<dbReference type="EMBL" id="JAFNEN010000007">
    <property type="protein sequence ID" value="KAG8201212.1"/>
    <property type="molecule type" value="Genomic_DNA"/>
</dbReference>
<comment type="caution">
    <text evidence="2">The sequence shown here is derived from an EMBL/GenBank/DDBJ whole genome shotgun (WGS) entry which is preliminary data.</text>
</comment>
<organism evidence="2 3">
    <name type="scientific">Oedothorax gibbosus</name>
    <dbReference type="NCBI Taxonomy" id="931172"/>
    <lineage>
        <taxon>Eukaryota</taxon>
        <taxon>Metazoa</taxon>
        <taxon>Ecdysozoa</taxon>
        <taxon>Arthropoda</taxon>
        <taxon>Chelicerata</taxon>
        <taxon>Arachnida</taxon>
        <taxon>Araneae</taxon>
        <taxon>Araneomorphae</taxon>
        <taxon>Entelegynae</taxon>
        <taxon>Araneoidea</taxon>
        <taxon>Linyphiidae</taxon>
        <taxon>Erigoninae</taxon>
        <taxon>Oedothorax</taxon>
    </lineage>
</organism>
<dbReference type="Proteomes" id="UP000827092">
    <property type="component" value="Unassembled WGS sequence"/>
</dbReference>
<reference evidence="2 3" key="1">
    <citation type="journal article" date="2022" name="Nat. Ecol. Evol.">
        <title>A masculinizing supergene underlies an exaggerated male reproductive morph in a spider.</title>
        <authorList>
            <person name="Hendrickx F."/>
            <person name="De Corte Z."/>
            <person name="Sonet G."/>
            <person name="Van Belleghem S.M."/>
            <person name="Kostlbacher S."/>
            <person name="Vangestel C."/>
        </authorList>
    </citation>
    <scope>NUCLEOTIDE SEQUENCE [LARGE SCALE GENOMIC DNA]</scope>
    <source>
        <strain evidence="2">W744_W776</strain>
    </source>
</reference>